<dbReference type="SMART" id="SM00028">
    <property type="entry name" value="TPR"/>
    <property type="match status" value="7"/>
</dbReference>
<feature type="repeat" description="TPR" evidence="8">
    <location>
        <begin position="457"/>
        <end position="490"/>
    </location>
</feature>
<evidence type="ECO:0000256" key="5">
    <source>
        <dbReference type="ARBA" id="ARBA00022737"/>
    </source>
</evidence>
<evidence type="ECO:0000256" key="1">
    <source>
        <dbReference type="ARBA" id="ARBA00009558"/>
    </source>
</evidence>
<dbReference type="PROSITE" id="PS50005">
    <property type="entry name" value="TPR"/>
    <property type="match status" value="6"/>
</dbReference>
<keyword evidence="2 9" id="KW-0328">Glycosyltransferase</keyword>
<dbReference type="SUPFAM" id="SSF48452">
    <property type="entry name" value="TPR-like"/>
    <property type="match status" value="1"/>
</dbReference>
<dbReference type="Pfam" id="PF01129">
    <property type="entry name" value="ART"/>
    <property type="match status" value="1"/>
</dbReference>
<dbReference type="EMBL" id="CAJNOG010000073">
    <property type="protein sequence ID" value="CAF0893341.1"/>
    <property type="molecule type" value="Genomic_DNA"/>
</dbReference>
<dbReference type="Proteomes" id="UP000663881">
    <property type="component" value="Unassembled WGS sequence"/>
</dbReference>
<dbReference type="PROSITE" id="PS50293">
    <property type="entry name" value="TPR_REGION"/>
    <property type="match status" value="5"/>
</dbReference>
<evidence type="ECO:0000256" key="9">
    <source>
        <dbReference type="RuleBase" id="RU361228"/>
    </source>
</evidence>
<evidence type="ECO:0000313" key="13">
    <source>
        <dbReference type="EMBL" id="CAF4094084.1"/>
    </source>
</evidence>
<dbReference type="Gene3D" id="3.90.176.10">
    <property type="entry name" value="Toxin ADP-ribosyltransferase, Chain A, domain 1"/>
    <property type="match status" value="1"/>
</dbReference>
<comment type="caution">
    <text evidence="10">The sequence shown here is derived from an EMBL/GenBank/DDBJ whole genome shotgun (WGS) entry which is preliminary data.</text>
</comment>
<keyword evidence="5" id="KW-0677">Repeat</keyword>
<evidence type="ECO:0000313" key="11">
    <source>
        <dbReference type="EMBL" id="CAF1006560.1"/>
    </source>
</evidence>
<evidence type="ECO:0000256" key="6">
    <source>
        <dbReference type="ARBA" id="ARBA00022803"/>
    </source>
</evidence>
<evidence type="ECO:0000256" key="3">
    <source>
        <dbReference type="ARBA" id="ARBA00022679"/>
    </source>
</evidence>
<dbReference type="Gene3D" id="1.25.40.10">
    <property type="entry name" value="Tetratricopeptide repeat domain"/>
    <property type="match status" value="2"/>
</dbReference>
<accession>A0A813Z3Q4</accession>
<dbReference type="InterPro" id="IPR019734">
    <property type="entry name" value="TPR_rpt"/>
</dbReference>
<evidence type="ECO:0000256" key="2">
    <source>
        <dbReference type="ARBA" id="ARBA00022676"/>
    </source>
</evidence>
<protein>
    <recommendedName>
        <fullName evidence="9">NAD(P)(+)--arginine ADP-ribosyltransferase</fullName>
        <ecNumber evidence="9">2.4.2.31</ecNumber>
    </recommendedName>
    <alternativeName>
        <fullName evidence="9">Mono(ADP-ribosyl)transferase</fullName>
    </alternativeName>
</protein>
<keyword evidence="6 8" id="KW-0802">TPR repeat</keyword>
<dbReference type="OrthoDB" id="5986190at2759"/>
<evidence type="ECO:0000313" key="14">
    <source>
        <dbReference type="Proteomes" id="UP000663845"/>
    </source>
</evidence>
<feature type="repeat" description="TPR" evidence="8">
    <location>
        <begin position="373"/>
        <end position="406"/>
    </location>
</feature>
<dbReference type="Proteomes" id="UP000663844">
    <property type="component" value="Unassembled WGS sequence"/>
</dbReference>
<dbReference type="Pfam" id="PF13424">
    <property type="entry name" value="TPR_12"/>
    <property type="match status" value="3"/>
</dbReference>
<dbReference type="PANTHER" id="PTHR45641">
    <property type="entry name" value="TETRATRICOPEPTIDE REPEAT PROTEIN (AFU_ORTHOLOGUE AFUA_6G03870)"/>
    <property type="match status" value="1"/>
</dbReference>
<keyword evidence="3 9" id="KW-0808">Transferase</keyword>
<sequence>MAEFNVIREFRHNYRREQAIWWYTRECFIYQMLNRALPTLDADTLIHMGFFIRDLYQQLHQLHAQQLSNYYGKPFIVYRGQALLKTDFEKLKKRKGGLLSFNNFLSTSTRGDVSLRFAESSIENTDMVGIFFIMTIDPRVSSGPFASIKEVSYHKAEEILFSMHTVFRVTAIKQMVDNNQLYQVDLELTSDDDQQLRLLTNQIREKASGEPGWDKLGSLLLTIGQFNKAEELYNVLLKQTSNESGKAHYYHQLGYVKDHQGDYEKAIWYYEQGLGIEEKTLSVNHPSLATSYNNIGSVYINTGEYSKALSFYEKVLEILKKAVSPNHSHLATSYSNIGSVYTKLGEYPKALSYFGKALEIRQRILPSNHPDLAISYGNIGPIYNNMGEYSKALPFYEKAIEIQEKILPLNHPDLATSYNNIGLVYIDMGEYSKALSFYDKTREIFEKTLPANHPSLATSYNNIGLVYIDMGEYSKALSFYEKSLGIRKKTLP</sequence>
<dbReference type="EMBL" id="CAJOAY010005070">
    <property type="protein sequence ID" value="CAF4094084.1"/>
    <property type="molecule type" value="Genomic_DNA"/>
</dbReference>
<keyword evidence="9" id="KW-0520">NAD</keyword>
<evidence type="ECO:0000313" key="12">
    <source>
        <dbReference type="EMBL" id="CAF3983597.1"/>
    </source>
</evidence>
<gene>
    <name evidence="10" type="ORF">JYZ213_LOCUS10145</name>
    <name evidence="13" type="ORF">OKA104_LOCUS35313</name>
    <name evidence="12" type="ORF">OXD698_LOCUS28529</name>
    <name evidence="11" type="ORF">VCS650_LOCUS15026</name>
</gene>
<evidence type="ECO:0000313" key="10">
    <source>
        <dbReference type="EMBL" id="CAF0893341.1"/>
    </source>
</evidence>
<reference evidence="10" key="1">
    <citation type="submission" date="2021-02" db="EMBL/GenBank/DDBJ databases">
        <authorList>
            <person name="Nowell W R."/>
        </authorList>
    </citation>
    <scope>NUCLEOTIDE SEQUENCE</scope>
</reference>
<comment type="catalytic activity">
    <reaction evidence="7 9">
        <text>L-arginyl-[protein] + NAD(+) = N(omega)-(ADP-D-ribosyl)-L-arginyl-[protein] + nicotinamide + H(+)</text>
        <dbReference type="Rhea" id="RHEA:19149"/>
        <dbReference type="Rhea" id="RHEA-COMP:10532"/>
        <dbReference type="Rhea" id="RHEA-COMP:15087"/>
        <dbReference type="ChEBI" id="CHEBI:15378"/>
        <dbReference type="ChEBI" id="CHEBI:17154"/>
        <dbReference type="ChEBI" id="CHEBI:29965"/>
        <dbReference type="ChEBI" id="CHEBI:57540"/>
        <dbReference type="ChEBI" id="CHEBI:142554"/>
        <dbReference type="EC" id="2.4.2.31"/>
    </reaction>
</comment>
<dbReference type="SUPFAM" id="SSF56399">
    <property type="entry name" value="ADP-ribosylation"/>
    <property type="match status" value="1"/>
</dbReference>
<evidence type="ECO:0000256" key="7">
    <source>
        <dbReference type="ARBA" id="ARBA00047597"/>
    </source>
</evidence>
<organism evidence="10 14">
    <name type="scientific">Adineta steineri</name>
    <dbReference type="NCBI Taxonomy" id="433720"/>
    <lineage>
        <taxon>Eukaryota</taxon>
        <taxon>Metazoa</taxon>
        <taxon>Spiralia</taxon>
        <taxon>Gnathifera</taxon>
        <taxon>Rotifera</taxon>
        <taxon>Eurotatoria</taxon>
        <taxon>Bdelloidea</taxon>
        <taxon>Adinetida</taxon>
        <taxon>Adinetidae</taxon>
        <taxon>Adineta</taxon>
    </lineage>
</organism>
<dbReference type="Proteomes" id="UP000663845">
    <property type="component" value="Unassembled WGS sequence"/>
</dbReference>
<feature type="repeat" description="TPR" evidence="8">
    <location>
        <begin position="415"/>
        <end position="448"/>
    </location>
</feature>
<dbReference type="EMBL" id="CAJNON010000128">
    <property type="protein sequence ID" value="CAF1006560.1"/>
    <property type="molecule type" value="Genomic_DNA"/>
</dbReference>
<dbReference type="EC" id="2.4.2.31" evidence="9"/>
<dbReference type="PROSITE" id="PS51996">
    <property type="entry name" value="TR_MART"/>
    <property type="match status" value="1"/>
</dbReference>
<keyword evidence="9" id="KW-0521">NADP</keyword>
<evidence type="ECO:0000256" key="4">
    <source>
        <dbReference type="ARBA" id="ARBA00022695"/>
    </source>
</evidence>
<proteinExistence type="inferred from homology"/>
<feature type="repeat" description="TPR" evidence="8">
    <location>
        <begin position="289"/>
        <end position="322"/>
    </location>
</feature>
<name>A0A813Z3Q4_9BILA</name>
<dbReference type="PANTHER" id="PTHR45641:SF1">
    <property type="entry name" value="AAA+ ATPASE DOMAIN-CONTAINING PROTEIN"/>
    <property type="match status" value="1"/>
</dbReference>
<dbReference type="InterPro" id="IPR000768">
    <property type="entry name" value="ART"/>
</dbReference>
<dbReference type="Proteomes" id="UP000663891">
    <property type="component" value="Unassembled WGS sequence"/>
</dbReference>
<feature type="repeat" description="TPR" evidence="8">
    <location>
        <begin position="331"/>
        <end position="364"/>
    </location>
</feature>
<dbReference type="GO" id="GO:0016779">
    <property type="term" value="F:nucleotidyltransferase activity"/>
    <property type="evidence" value="ECO:0007669"/>
    <property type="project" value="UniProtKB-KW"/>
</dbReference>
<keyword evidence="4" id="KW-0548">Nucleotidyltransferase</keyword>
<dbReference type="GO" id="GO:0106274">
    <property type="term" value="F:NAD+-protein-arginine ADP-ribosyltransferase activity"/>
    <property type="evidence" value="ECO:0007669"/>
    <property type="project" value="UniProtKB-EC"/>
</dbReference>
<comment type="similarity">
    <text evidence="1 9">Belongs to the Arg-specific ADP-ribosyltransferase family.</text>
</comment>
<dbReference type="InterPro" id="IPR011990">
    <property type="entry name" value="TPR-like_helical_dom_sf"/>
</dbReference>
<evidence type="ECO:0000256" key="8">
    <source>
        <dbReference type="PROSITE-ProRule" id="PRU00339"/>
    </source>
</evidence>
<dbReference type="EMBL" id="CAJOAZ010003085">
    <property type="protein sequence ID" value="CAF3983597.1"/>
    <property type="molecule type" value="Genomic_DNA"/>
</dbReference>
<dbReference type="AlphaFoldDB" id="A0A813Z3Q4"/>
<feature type="repeat" description="TPR" evidence="8">
    <location>
        <begin position="247"/>
        <end position="280"/>
    </location>
</feature>